<protein>
    <submittedName>
        <fullName evidence="2">SAM-dependent methyltransferase</fullName>
    </submittedName>
</protein>
<dbReference type="GO" id="GO:0032259">
    <property type="term" value="P:methylation"/>
    <property type="evidence" value="ECO:0007669"/>
    <property type="project" value="UniProtKB-KW"/>
</dbReference>
<feature type="domain" description="AbiEi antitoxin C-terminal" evidence="1">
    <location>
        <begin position="62"/>
        <end position="129"/>
    </location>
</feature>
<dbReference type="RefSeq" id="WP_101306385.1">
    <property type="nucleotide sequence ID" value="NZ_CP025299.1"/>
</dbReference>
<reference evidence="2 3" key="1">
    <citation type="submission" date="2017-12" db="EMBL/GenBank/DDBJ databases">
        <title>Isolation and characterization of estrogens degradatiion strain Microbacterium hominis SJTG1.</title>
        <authorList>
            <person name="Xiong W."/>
            <person name="Yin C."/>
            <person name="Zheng D."/>
            <person name="Liang R."/>
        </authorList>
    </citation>
    <scope>NUCLEOTIDE SEQUENCE [LARGE SCALE GENOMIC DNA]</scope>
    <source>
        <strain evidence="2 3">SJTG1</strain>
    </source>
</reference>
<keyword evidence="2" id="KW-0808">Transferase</keyword>
<dbReference type="Proteomes" id="UP000233276">
    <property type="component" value="Chromosome"/>
</dbReference>
<proteinExistence type="predicted"/>
<keyword evidence="2" id="KW-0489">Methyltransferase</keyword>
<evidence type="ECO:0000313" key="3">
    <source>
        <dbReference type="Proteomes" id="UP000233276"/>
    </source>
</evidence>
<dbReference type="GO" id="GO:0008168">
    <property type="term" value="F:methyltransferase activity"/>
    <property type="evidence" value="ECO:0007669"/>
    <property type="project" value="UniProtKB-KW"/>
</dbReference>
<dbReference type="KEGG" id="mhos:CXR34_10780"/>
<organism evidence="2 3">
    <name type="scientific">Microbacterium hominis</name>
    <dbReference type="NCBI Taxonomy" id="162426"/>
    <lineage>
        <taxon>Bacteria</taxon>
        <taxon>Bacillati</taxon>
        <taxon>Actinomycetota</taxon>
        <taxon>Actinomycetes</taxon>
        <taxon>Micrococcales</taxon>
        <taxon>Microbacteriaceae</taxon>
        <taxon>Microbacterium</taxon>
    </lineage>
</organism>
<accession>A0A2K9DFY9</accession>
<dbReference type="InterPro" id="IPR018547">
    <property type="entry name" value="AbiEi_C"/>
</dbReference>
<evidence type="ECO:0000313" key="2">
    <source>
        <dbReference type="EMBL" id="AUG29879.1"/>
    </source>
</evidence>
<gene>
    <name evidence="2" type="ORF">CXR34_10780</name>
</gene>
<dbReference type="EMBL" id="CP025299">
    <property type="protein sequence ID" value="AUG29879.1"/>
    <property type="molecule type" value="Genomic_DNA"/>
</dbReference>
<evidence type="ECO:0000259" key="1">
    <source>
        <dbReference type="Pfam" id="PF09407"/>
    </source>
</evidence>
<dbReference type="Pfam" id="PF09407">
    <property type="entry name" value="AbiEi_1"/>
    <property type="match status" value="1"/>
</dbReference>
<name>A0A2K9DFY9_9MICO</name>
<dbReference type="AlphaFoldDB" id="A0A2K9DFY9"/>
<sequence>MPWPFLYFPGDRLSRTELSAARLDGHVVEVGEAYMPADAVETRELRAGSARPWLSAALALTHESAAWVHGALAEPPVRQRVQRVTARRIPSVLDVRLVYRDVALRPEDVEVISGVAVTTPEKTLGDLVRDLCGGIDTQGAVDALLAWRPGLARSTADAVAEGPPLHHKRAAIVYLRARAQEVRAQEEVTR</sequence>